<feature type="non-terminal residue" evidence="1">
    <location>
        <position position="1"/>
    </location>
</feature>
<dbReference type="HOGENOM" id="CLU_167277_0_0_1"/>
<proteinExistence type="predicted"/>
<protein>
    <submittedName>
        <fullName evidence="1">Uncharacterized protein</fullName>
    </submittedName>
</protein>
<sequence length="119" mass="13661">DDVFVILLPLRMVWVSRQEVSLEVGAAWTMMQGEIVVGEFCNPTSLTTIKFLWLTEIVDVLMIGPDLKGVRSAHQKVTQFREGNHDGKKFIIMNFIIAFCGVKRFREECKRMPYIALVL</sequence>
<evidence type="ECO:0000313" key="2">
    <source>
        <dbReference type="Proteomes" id="UP000054538"/>
    </source>
</evidence>
<accession>A0A0D0D8C2</accession>
<dbReference type="EMBL" id="KN825202">
    <property type="protein sequence ID" value="KIK93227.1"/>
    <property type="molecule type" value="Genomic_DNA"/>
</dbReference>
<dbReference type="AlphaFoldDB" id="A0A0D0D8C2"/>
<name>A0A0D0D8C2_9AGAM</name>
<gene>
    <name evidence="1" type="ORF">PAXRUDRAFT_145543</name>
</gene>
<reference evidence="1 2" key="1">
    <citation type="submission" date="2014-04" db="EMBL/GenBank/DDBJ databases">
        <authorList>
            <consortium name="DOE Joint Genome Institute"/>
            <person name="Kuo A."/>
            <person name="Kohler A."/>
            <person name="Jargeat P."/>
            <person name="Nagy L.G."/>
            <person name="Floudas D."/>
            <person name="Copeland A."/>
            <person name="Barry K.W."/>
            <person name="Cichocki N."/>
            <person name="Veneault-Fourrey C."/>
            <person name="LaButti K."/>
            <person name="Lindquist E.A."/>
            <person name="Lipzen A."/>
            <person name="Lundell T."/>
            <person name="Morin E."/>
            <person name="Murat C."/>
            <person name="Sun H."/>
            <person name="Tunlid A."/>
            <person name="Henrissat B."/>
            <person name="Grigoriev I.V."/>
            <person name="Hibbett D.S."/>
            <person name="Martin F."/>
            <person name="Nordberg H.P."/>
            <person name="Cantor M.N."/>
            <person name="Hua S.X."/>
        </authorList>
    </citation>
    <scope>NUCLEOTIDE SEQUENCE [LARGE SCALE GENOMIC DNA]</scope>
    <source>
        <strain evidence="1 2">Ve08.2h10</strain>
    </source>
</reference>
<organism evidence="1 2">
    <name type="scientific">Paxillus rubicundulus Ve08.2h10</name>
    <dbReference type="NCBI Taxonomy" id="930991"/>
    <lineage>
        <taxon>Eukaryota</taxon>
        <taxon>Fungi</taxon>
        <taxon>Dikarya</taxon>
        <taxon>Basidiomycota</taxon>
        <taxon>Agaricomycotina</taxon>
        <taxon>Agaricomycetes</taxon>
        <taxon>Agaricomycetidae</taxon>
        <taxon>Boletales</taxon>
        <taxon>Paxilineae</taxon>
        <taxon>Paxillaceae</taxon>
        <taxon>Paxillus</taxon>
    </lineage>
</organism>
<reference evidence="2" key="2">
    <citation type="submission" date="2015-01" db="EMBL/GenBank/DDBJ databases">
        <title>Evolutionary Origins and Diversification of the Mycorrhizal Mutualists.</title>
        <authorList>
            <consortium name="DOE Joint Genome Institute"/>
            <consortium name="Mycorrhizal Genomics Consortium"/>
            <person name="Kohler A."/>
            <person name="Kuo A."/>
            <person name="Nagy L.G."/>
            <person name="Floudas D."/>
            <person name="Copeland A."/>
            <person name="Barry K.W."/>
            <person name="Cichocki N."/>
            <person name="Veneault-Fourrey C."/>
            <person name="LaButti K."/>
            <person name="Lindquist E.A."/>
            <person name="Lipzen A."/>
            <person name="Lundell T."/>
            <person name="Morin E."/>
            <person name="Murat C."/>
            <person name="Riley R."/>
            <person name="Ohm R."/>
            <person name="Sun H."/>
            <person name="Tunlid A."/>
            <person name="Henrissat B."/>
            <person name="Grigoriev I.V."/>
            <person name="Hibbett D.S."/>
            <person name="Martin F."/>
        </authorList>
    </citation>
    <scope>NUCLEOTIDE SEQUENCE [LARGE SCALE GENOMIC DNA]</scope>
    <source>
        <strain evidence="2">Ve08.2h10</strain>
    </source>
</reference>
<dbReference type="InParanoid" id="A0A0D0D8C2"/>
<keyword evidence="2" id="KW-1185">Reference proteome</keyword>
<dbReference type="OrthoDB" id="3046524at2759"/>
<dbReference type="Proteomes" id="UP000054538">
    <property type="component" value="Unassembled WGS sequence"/>
</dbReference>
<evidence type="ECO:0000313" key="1">
    <source>
        <dbReference type="EMBL" id="KIK93227.1"/>
    </source>
</evidence>